<evidence type="ECO:0000256" key="1">
    <source>
        <dbReference type="ARBA" id="ARBA00004123"/>
    </source>
</evidence>
<evidence type="ECO:0000256" key="3">
    <source>
        <dbReference type="ARBA" id="ARBA00022763"/>
    </source>
</evidence>
<dbReference type="FunCoup" id="T1ICQ7">
    <property type="interactions" value="978"/>
</dbReference>
<dbReference type="OMA" id="MFLNANI"/>
<organism evidence="10 11">
    <name type="scientific">Rhodnius prolixus</name>
    <name type="common">Triatomid bug</name>
    <dbReference type="NCBI Taxonomy" id="13249"/>
    <lineage>
        <taxon>Eukaryota</taxon>
        <taxon>Metazoa</taxon>
        <taxon>Ecdysozoa</taxon>
        <taxon>Arthropoda</taxon>
        <taxon>Hexapoda</taxon>
        <taxon>Insecta</taxon>
        <taxon>Pterygota</taxon>
        <taxon>Neoptera</taxon>
        <taxon>Paraneoptera</taxon>
        <taxon>Hemiptera</taxon>
        <taxon>Heteroptera</taxon>
        <taxon>Panheteroptera</taxon>
        <taxon>Cimicomorpha</taxon>
        <taxon>Reduviidae</taxon>
        <taxon>Triatominae</taxon>
        <taxon>Rhodnius</taxon>
    </lineage>
</organism>
<dbReference type="EMBL" id="ACPB03013477">
    <property type="status" value="NOT_ANNOTATED_CDS"/>
    <property type="molecule type" value="Genomic_DNA"/>
</dbReference>
<dbReference type="STRING" id="13249.T1ICQ7"/>
<dbReference type="VEuPathDB" id="VectorBase:RPRC014077"/>
<dbReference type="Gene3D" id="1.10.3380.30">
    <property type="match status" value="1"/>
</dbReference>
<dbReference type="PANTHER" id="PTHR47961:SF12">
    <property type="entry name" value="HELICASE POLQ-LIKE"/>
    <property type="match status" value="1"/>
</dbReference>
<keyword evidence="5" id="KW-0347">Helicase</keyword>
<dbReference type="InterPro" id="IPR001650">
    <property type="entry name" value="Helicase_C-like"/>
</dbReference>
<dbReference type="Gene3D" id="1.10.150.20">
    <property type="entry name" value="5' to 3' exonuclease, C-terminal subdomain"/>
    <property type="match status" value="1"/>
</dbReference>
<dbReference type="Pfam" id="PF00271">
    <property type="entry name" value="Helicase_C"/>
    <property type="match status" value="1"/>
</dbReference>
<keyword evidence="6" id="KW-0067">ATP-binding</keyword>
<keyword evidence="3" id="KW-0227">DNA damage</keyword>
<keyword evidence="2" id="KW-0547">Nucleotide-binding</keyword>
<dbReference type="SUPFAM" id="SSF158702">
    <property type="entry name" value="Sec63 N-terminal domain-like"/>
    <property type="match status" value="1"/>
</dbReference>
<dbReference type="SUPFAM" id="SSF52540">
    <property type="entry name" value="P-loop containing nucleoside triphosphate hydrolases"/>
    <property type="match status" value="1"/>
</dbReference>
<keyword evidence="7" id="KW-0234">DNA repair</keyword>
<dbReference type="SMART" id="SM00490">
    <property type="entry name" value="HELICc"/>
    <property type="match status" value="1"/>
</dbReference>
<dbReference type="FunFam" id="3.40.50.300:FF:000813">
    <property type="entry name" value="helicase POLQ-like isoform X1"/>
    <property type="match status" value="1"/>
</dbReference>
<dbReference type="GO" id="GO:0003676">
    <property type="term" value="F:nucleic acid binding"/>
    <property type="evidence" value="ECO:0007669"/>
    <property type="project" value="InterPro"/>
</dbReference>
<dbReference type="HOGENOM" id="CLU_006553_1_0_1"/>
<dbReference type="GO" id="GO:0005634">
    <property type="term" value="C:nucleus"/>
    <property type="evidence" value="ECO:0007669"/>
    <property type="project" value="UniProtKB-SubCell"/>
</dbReference>
<sequence length="757" mass="84986">FFGLPTFVKEMFKRHRGIDELYDWQIECLKLESVIKKQNLIYSLPTSGGKTLVAEILMLKEMLLFKKNVIFVLPFVALVQEKINLLSSFGLELGFFIEEYSGSKGVYPPPKRKKKHSIYVCTIEKALGLVNSLIEENRFNDVGLIVVDELHLIGESNRGALLENLLTKLLHLSVQIIGMSATIGNMKDLAKFLCAEIYCQDFRPIQLTEYIKVEDEVYLVKAELDPPLEFYKTIQPENPTEQRRDPDNIGLLVKEILPKSSCLVFCPSKSNCENVALMICDTLKERIFINSKRKEKEDLLTALLAEGNGHVCPVLRKTLRYGVAYHHSGLTAAERKLLEEAYVQGTVGCICCTSTLAAGVNLPAQRVILRSPYIGTQFINLSRYRQMIGRAGRAGLGEKGDSFLLCKPVDTARVGNLLTSPMDICKSQLHGEELNNFILSLISLGLANDKSSIMKFIKTTLLNVQAKYFDIDVENEVENVLLELEASGALQKSDSIKLTSVAKAAVKGNFSYALAKQVYQDLSLAQKYLVLEGDLHLIFLVTPYKMAEQYVPKYDVLFSVYTSLGPKELNVAKAIGIDELCIHKILTGRHVNSVPQNILQRFFLSLVLYDLWRGNNVWDVSSKYQLPRGDINNLLAATSSFSAAIIRFCEVLEELWCFTKLFSLFPEKLDHCGAAELIELLELPAVKLGRARQLYNAGYKDLASIAKSEPHELVLTIHHLPLKQAKQIVSVAKLLVLTKVESLQEEAEMLLQEAVRN</sequence>
<dbReference type="GO" id="GO:0005524">
    <property type="term" value="F:ATP binding"/>
    <property type="evidence" value="ECO:0007669"/>
    <property type="project" value="UniProtKB-KW"/>
</dbReference>
<dbReference type="Pfam" id="PF20470">
    <property type="entry name" value="HTH_61"/>
    <property type="match status" value="1"/>
</dbReference>
<dbReference type="GO" id="GO:0006302">
    <property type="term" value="P:double-strand break repair"/>
    <property type="evidence" value="ECO:0007669"/>
    <property type="project" value="UniProtKB-ARBA"/>
</dbReference>
<protein>
    <recommendedName>
        <fullName evidence="12">Helicase POLQ-like</fullName>
    </recommendedName>
</protein>
<keyword evidence="11" id="KW-1185">Reference proteome</keyword>
<keyword evidence="8" id="KW-0539">Nucleus</keyword>
<dbReference type="InParanoid" id="T1ICQ7"/>
<dbReference type="InterPro" id="IPR011545">
    <property type="entry name" value="DEAD/DEAH_box_helicase_dom"/>
</dbReference>
<accession>T1ICQ7</accession>
<dbReference type="Proteomes" id="UP000015103">
    <property type="component" value="Unassembled WGS sequence"/>
</dbReference>
<dbReference type="Gene3D" id="3.40.50.300">
    <property type="entry name" value="P-loop containing nucleotide triphosphate hydrolases"/>
    <property type="match status" value="2"/>
</dbReference>
<dbReference type="CDD" id="cd18026">
    <property type="entry name" value="DEXHc_POLQ-like"/>
    <property type="match status" value="1"/>
</dbReference>
<dbReference type="PROSITE" id="PS51194">
    <property type="entry name" value="HELICASE_CTER"/>
    <property type="match status" value="1"/>
</dbReference>
<evidence type="ECO:0000256" key="8">
    <source>
        <dbReference type="ARBA" id="ARBA00023242"/>
    </source>
</evidence>
<evidence type="ECO:0000256" key="6">
    <source>
        <dbReference type="ARBA" id="ARBA00022840"/>
    </source>
</evidence>
<evidence type="ECO:0008006" key="12">
    <source>
        <dbReference type="Google" id="ProtNLM"/>
    </source>
</evidence>
<comment type="catalytic activity">
    <reaction evidence="9">
        <text>ATP + H2O = ADP + phosphate + H(+)</text>
        <dbReference type="Rhea" id="RHEA:13065"/>
        <dbReference type="ChEBI" id="CHEBI:15377"/>
        <dbReference type="ChEBI" id="CHEBI:15378"/>
        <dbReference type="ChEBI" id="CHEBI:30616"/>
        <dbReference type="ChEBI" id="CHEBI:43474"/>
        <dbReference type="ChEBI" id="CHEBI:456216"/>
        <dbReference type="EC" id="5.6.2.4"/>
    </reaction>
</comment>
<dbReference type="eggNOG" id="KOG0950">
    <property type="taxonomic scope" value="Eukaryota"/>
</dbReference>
<evidence type="ECO:0000256" key="4">
    <source>
        <dbReference type="ARBA" id="ARBA00022801"/>
    </source>
</evidence>
<reference evidence="10" key="1">
    <citation type="submission" date="2015-05" db="UniProtKB">
        <authorList>
            <consortium name="EnsemblMetazoa"/>
        </authorList>
    </citation>
    <scope>IDENTIFICATION</scope>
</reference>
<comment type="subcellular location">
    <subcellularLocation>
        <location evidence="1">Nucleus</location>
    </subcellularLocation>
</comment>
<name>T1ICQ7_RHOPR</name>
<dbReference type="AlphaFoldDB" id="T1ICQ7"/>
<dbReference type="GO" id="GO:0043138">
    <property type="term" value="F:3'-5' DNA helicase activity"/>
    <property type="evidence" value="ECO:0007669"/>
    <property type="project" value="UniProtKB-EC"/>
</dbReference>
<keyword evidence="4" id="KW-0378">Hydrolase</keyword>
<dbReference type="InterPro" id="IPR046931">
    <property type="entry name" value="HTH_61"/>
</dbReference>
<dbReference type="CDD" id="cd18795">
    <property type="entry name" value="SF2_C_Ski2"/>
    <property type="match status" value="1"/>
</dbReference>
<evidence type="ECO:0000256" key="5">
    <source>
        <dbReference type="ARBA" id="ARBA00022806"/>
    </source>
</evidence>
<dbReference type="GO" id="GO:0016787">
    <property type="term" value="F:hydrolase activity"/>
    <property type="evidence" value="ECO:0007669"/>
    <property type="project" value="UniProtKB-KW"/>
</dbReference>
<dbReference type="Pfam" id="PF00270">
    <property type="entry name" value="DEAD"/>
    <property type="match status" value="1"/>
</dbReference>
<proteinExistence type="predicted"/>
<evidence type="ECO:0000256" key="7">
    <source>
        <dbReference type="ARBA" id="ARBA00023204"/>
    </source>
</evidence>
<dbReference type="Pfam" id="PF21099">
    <property type="entry name" value="POLQ_helical"/>
    <property type="match status" value="1"/>
</dbReference>
<dbReference type="PROSITE" id="PS51192">
    <property type="entry name" value="HELICASE_ATP_BIND_1"/>
    <property type="match status" value="1"/>
</dbReference>
<dbReference type="EnsemblMetazoa" id="RPRC014077-RA">
    <property type="protein sequence ID" value="RPRC014077-PA"/>
    <property type="gene ID" value="RPRC014077"/>
</dbReference>
<dbReference type="PANTHER" id="PTHR47961">
    <property type="entry name" value="DNA POLYMERASE THETA, PUTATIVE (AFU_ORTHOLOGUE AFUA_1G05260)-RELATED"/>
    <property type="match status" value="1"/>
</dbReference>
<dbReference type="InterPro" id="IPR014001">
    <property type="entry name" value="Helicase_ATP-bd"/>
</dbReference>
<dbReference type="InterPro" id="IPR048960">
    <property type="entry name" value="POLQ-like_helical"/>
</dbReference>
<evidence type="ECO:0000313" key="10">
    <source>
        <dbReference type="EnsemblMetazoa" id="RPRC014077-PA"/>
    </source>
</evidence>
<evidence type="ECO:0000256" key="2">
    <source>
        <dbReference type="ARBA" id="ARBA00022741"/>
    </source>
</evidence>
<dbReference type="InterPro" id="IPR027417">
    <property type="entry name" value="P-loop_NTPase"/>
</dbReference>
<evidence type="ECO:0000256" key="9">
    <source>
        <dbReference type="ARBA" id="ARBA00048988"/>
    </source>
</evidence>
<dbReference type="Gene3D" id="1.10.3380.20">
    <property type="match status" value="1"/>
</dbReference>
<dbReference type="InterPro" id="IPR050474">
    <property type="entry name" value="Hel308_SKI2-like"/>
</dbReference>
<evidence type="ECO:0000313" key="11">
    <source>
        <dbReference type="Proteomes" id="UP000015103"/>
    </source>
</evidence>
<dbReference type="SMART" id="SM00487">
    <property type="entry name" value="DEXDc"/>
    <property type="match status" value="1"/>
</dbReference>